<organism evidence="1 2">
    <name type="scientific">Tritrichomonas foetus</name>
    <dbReference type="NCBI Taxonomy" id="1144522"/>
    <lineage>
        <taxon>Eukaryota</taxon>
        <taxon>Metamonada</taxon>
        <taxon>Parabasalia</taxon>
        <taxon>Tritrichomonadida</taxon>
        <taxon>Tritrichomonadidae</taxon>
        <taxon>Tritrichomonas</taxon>
    </lineage>
</organism>
<accession>A0A1J4JG99</accession>
<dbReference type="OrthoDB" id="10691109at2759"/>
<dbReference type="VEuPathDB" id="TrichDB:TRFO_35452"/>
<proteinExistence type="predicted"/>
<dbReference type="Proteomes" id="UP000179807">
    <property type="component" value="Unassembled WGS sequence"/>
</dbReference>
<dbReference type="SUPFAM" id="SSF48371">
    <property type="entry name" value="ARM repeat"/>
    <property type="match status" value="1"/>
</dbReference>
<dbReference type="EMBL" id="MLAK01001070">
    <property type="protein sequence ID" value="OHS98214.1"/>
    <property type="molecule type" value="Genomic_DNA"/>
</dbReference>
<dbReference type="InterPro" id="IPR016024">
    <property type="entry name" value="ARM-type_fold"/>
</dbReference>
<reference evidence="1" key="1">
    <citation type="submission" date="2016-10" db="EMBL/GenBank/DDBJ databases">
        <authorList>
            <person name="Benchimol M."/>
            <person name="Almeida L.G."/>
            <person name="Vasconcelos A.T."/>
            <person name="Perreira-Neves A."/>
            <person name="Rosa I.A."/>
            <person name="Tasca T."/>
            <person name="Bogo M.R."/>
            <person name="de Souza W."/>
        </authorList>
    </citation>
    <scope>NUCLEOTIDE SEQUENCE [LARGE SCALE GENOMIC DNA]</scope>
    <source>
        <strain evidence="1">K</strain>
    </source>
</reference>
<dbReference type="RefSeq" id="XP_068351351.1">
    <property type="nucleotide sequence ID" value="XM_068510264.1"/>
</dbReference>
<name>A0A1J4JG99_9EUKA</name>
<protein>
    <submittedName>
        <fullName evidence="1">Uncharacterized protein</fullName>
    </submittedName>
</protein>
<sequence length="1397" mass="158562">MKRRSTAPVTLPKTQQETPTTICEKMINLILTNESEFDNDLIKILATTSNFYLVLNTMSNSISSTPELPKQILLFRLYIKILLAHQELNIIDPDEVLVRELKMINMFPLLLPTIELYDSTRKVIEFILDHFQSIDDTRMNDITSQPEGSFRPYILSIYAARSKKFSAQIFNSILEKAEVSSSTKMLAITTFFQSHKLEDMNEEQKLVFTNFGGEQKVNSIIRELVNGETIQQRISIRMIAYITHFLKPEAAVVQFLDVLQPVIAILNRSDNIVRLEVANMLKCLPPNIDESIISNEKQIKSILCPICEYLTTFEGEYADAILHFTEPRKEYKHFSRLIEAMFVSYQTSYAALMLSQTLDILSPKMLKAAFPKGPVTENRIKFTVAGINYVISHDKLEKNSFKGVVSQILQLYKNEAFLANPELKATALDGIDVILPHIHNYYVSFAKLTLKNLGSVKDYDMLKCYSNCGKTLQSDIDTNNYSPKVETFAPWFCNIFLTLFGQPNAEAIFFQLLRIFSPTIVEKPKSLFNAVPEPCKEYLKKYAFDKLKSEPKIAIVCALIPRLTDKDLNKLVKVVTHVKPFDHKIYESFFICLSKTYLEQSMKILADLSIGKKLSSTIFTGKQKKQDRLKLVITTLQLIPKLIAENQFNAKQQKHIYEIIMSTLPKHRSKIMKIATEAKKMNDVFTNLPLTKPPSELSKRLIKIPLFADSIPILVQSLSPSESLSQTIVNTWIDTMKSDPTAYTRTLPILTVILTTSPTPKTLAYILSESSKCFSDEKYTLSFIEFCMNTANVAREMEIKFCDTTHFMLHLAPLALSTNPSIRYAAFQTFYDLSLMESNKMLREEIGEVLSPAQLKDEVISMFLLVAKAISPEQCSNTIKCISEMKEVSNPHALYLRAILSARNDYLDDPNTYTNFVAVIKNHDAFHKAGITELEKGLMALGRTKMNVIVPMLMTLNNNSSYRKHLILLFLTSHDHRDLFLDQFHDMIVHCEGNLKSMALFHILPKIIKTEESSDVSPHTFGTIVAEIMVMIAFVYKNTKELGKSGVKSACEEISNCIEKILQKTSLEKKAKIPIVLNDKESISNSIAKIAENISKLEVSKLKNLHHQCNIMLQSPNQVVLLVAGILDIHMYSYFFTYKNRDAKELNTILASEIGNSFAASNISTRRFLAKIMPNGGYELYHTEDLIKIFKSMTESLANANNSYFSEASEFLANILPFIPNETVAEDTENLINTLKNLFQNLRPSKALMYILERYLDVRCEVADFIGDAPNIGTLLTIGMTEEAELSNIAWNFLCKLKGDVSVCNSILEKCPFEQIQQLASQAMKNSARFDALDSGWYDLICDLAEKIMEKENVLNNDPKSGGIFHGEVLPFTLPAASDKNNKNHKRALDLLTRVWK</sequence>
<dbReference type="GeneID" id="94844968"/>
<gene>
    <name evidence="1" type="ORF">TRFO_35452</name>
</gene>
<comment type="caution">
    <text evidence="1">The sequence shown here is derived from an EMBL/GenBank/DDBJ whole genome shotgun (WGS) entry which is preliminary data.</text>
</comment>
<evidence type="ECO:0000313" key="2">
    <source>
        <dbReference type="Proteomes" id="UP000179807"/>
    </source>
</evidence>
<keyword evidence="2" id="KW-1185">Reference proteome</keyword>
<evidence type="ECO:0000313" key="1">
    <source>
        <dbReference type="EMBL" id="OHS98214.1"/>
    </source>
</evidence>